<evidence type="ECO:0000313" key="9">
    <source>
        <dbReference type="Proteomes" id="UP000076871"/>
    </source>
</evidence>
<feature type="transmembrane region" description="Helical" evidence="7">
    <location>
        <begin position="55"/>
        <end position="77"/>
    </location>
</feature>
<dbReference type="GO" id="GO:0016020">
    <property type="term" value="C:membrane"/>
    <property type="evidence" value="ECO:0007669"/>
    <property type="project" value="UniProtKB-SubCell"/>
</dbReference>
<feature type="transmembrane region" description="Helical" evidence="7">
    <location>
        <begin position="31"/>
        <end position="48"/>
    </location>
</feature>
<organism evidence="8 9">
    <name type="scientific">Laetiporus sulphureus 93-53</name>
    <dbReference type="NCBI Taxonomy" id="1314785"/>
    <lineage>
        <taxon>Eukaryota</taxon>
        <taxon>Fungi</taxon>
        <taxon>Dikarya</taxon>
        <taxon>Basidiomycota</taxon>
        <taxon>Agaricomycotina</taxon>
        <taxon>Agaricomycetes</taxon>
        <taxon>Polyporales</taxon>
        <taxon>Laetiporus</taxon>
    </lineage>
</organism>
<evidence type="ECO:0000256" key="1">
    <source>
        <dbReference type="ARBA" id="ARBA00004370"/>
    </source>
</evidence>
<dbReference type="AlphaFoldDB" id="A0A165GLX4"/>
<comment type="subcellular location">
    <subcellularLocation>
        <location evidence="1">Membrane</location>
    </subcellularLocation>
</comment>
<proteinExistence type="inferred from homology"/>
<evidence type="ECO:0000313" key="8">
    <source>
        <dbReference type="EMBL" id="KZT10532.1"/>
    </source>
</evidence>
<dbReference type="STRING" id="1314785.A0A165GLX4"/>
<evidence type="ECO:0000256" key="6">
    <source>
        <dbReference type="SAM" id="MobiDB-lite"/>
    </source>
</evidence>
<dbReference type="InterPro" id="IPR000612">
    <property type="entry name" value="PMP3"/>
</dbReference>
<keyword evidence="3 7" id="KW-0812">Transmembrane</keyword>
<dbReference type="Proteomes" id="UP000076871">
    <property type="component" value="Unassembled WGS sequence"/>
</dbReference>
<evidence type="ECO:0000256" key="7">
    <source>
        <dbReference type="SAM" id="Phobius"/>
    </source>
</evidence>
<gene>
    <name evidence="8" type="ORF">LAESUDRAFT_644866</name>
</gene>
<protein>
    <submittedName>
        <fullName evidence="8">UPF0057-domain-containing protein</fullName>
    </submittedName>
</protein>
<dbReference type="PANTHER" id="PTHR21659">
    <property type="entry name" value="HYDROPHOBIC PROTEIN RCI2 LOW TEMPERATURE AND SALT RESPONSIVE PROTEIN LTI6 -RELATED"/>
    <property type="match status" value="1"/>
</dbReference>
<keyword evidence="9" id="KW-1185">Reference proteome</keyword>
<evidence type="ECO:0000256" key="4">
    <source>
        <dbReference type="ARBA" id="ARBA00022989"/>
    </source>
</evidence>
<reference evidence="8 9" key="1">
    <citation type="journal article" date="2016" name="Mol. Biol. Evol.">
        <title>Comparative Genomics of Early-Diverging Mushroom-Forming Fungi Provides Insights into the Origins of Lignocellulose Decay Capabilities.</title>
        <authorList>
            <person name="Nagy L.G."/>
            <person name="Riley R."/>
            <person name="Tritt A."/>
            <person name="Adam C."/>
            <person name="Daum C."/>
            <person name="Floudas D."/>
            <person name="Sun H."/>
            <person name="Yadav J.S."/>
            <person name="Pangilinan J."/>
            <person name="Larsson K.H."/>
            <person name="Matsuura K."/>
            <person name="Barry K."/>
            <person name="Labutti K."/>
            <person name="Kuo R."/>
            <person name="Ohm R.A."/>
            <person name="Bhattacharya S.S."/>
            <person name="Shirouzu T."/>
            <person name="Yoshinaga Y."/>
            <person name="Martin F.M."/>
            <person name="Grigoriev I.V."/>
            <person name="Hibbett D.S."/>
        </authorList>
    </citation>
    <scope>NUCLEOTIDE SEQUENCE [LARGE SCALE GENOMIC DNA]</scope>
    <source>
        <strain evidence="8 9">93-53</strain>
    </source>
</reference>
<dbReference type="PANTHER" id="PTHR21659:SF112">
    <property type="entry name" value="PROTEIN SNA2-RELATED"/>
    <property type="match status" value="1"/>
</dbReference>
<evidence type="ECO:0000256" key="3">
    <source>
        <dbReference type="ARBA" id="ARBA00022692"/>
    </source>
</evidence>
<evidence type="ECO:0000256" key="2">
    <source>
        <dbReference type="ARBA" id="ARBA00009530"/>
    </source>
</evidence>
<feature type="region of interest" description="Disordered" evidence="6">
    <location>
        <begin position="1"/>
        <end position="24"/>
    </location>
</feature>
<dbReference type="Pfam" id="PF01679">
    <property type="entry name" value="Pmp3"/>
    <property type="match status" value="1"/>
</dbReference>
<keyword evidence="5 7" id="KW-0472">Membrane</keyword>
<accession>A0A165GLX4</accession>
<evidence type="ECO:0000256" key="5">
    <source>
        <dbReference type="ARBA" id="ARBA00023136"/>
    </source>
</evidence>
<sequence>MATTAPSYGATTTTGTTTAAPAKPVSPMSDVMLYFLALFIPPLAVFFKRGLTADFWINVCLWILGWIPGVLHAWYIIAKSEGAM</sequence>
<dbReference type="InParanoid" id="A0A165GLX4"/>
<dbReference type="PROSITE" id="PS01309">
    <property type="entry name" value="UPF0057"/>
    <property type="match status" value="1"/>
</dbReference>
<dbReference type="GeneID" id="63820911"/>
<dbReference type="EMBL" id="KV427609">
    <property type="protein sequence ID" value="KZT10532.1"/>
    <property type="molecule type" value="Genomic_DNA"/>
</dbReference>
<comment type="similarity">
    <text evidence="2">Belongs to the UPF0057 (PMP3) family.</text>
</comment>
<name>A0A165GLX4_9APHY</name>
<dbReference type="RefSeq" id="XP_040768272.1">
    <property type="nucleotide sequence ID" value="XM_040903881.1"/>
</dbReference>
<dbReference type="OrthoDB" id="2802411at2759"/>
<feature type="compositionally biased region" description="Low complexity" evidence="6">
    <location>
        <begin position="1"/>
        <end position="22"/>
    </location>
</feature>
<keyword evidence="4 7" id="KW-1133">Transmembrane helix</keyword>